<dbReference type="AlphaFoldDB" id="A0A0E9WNS1"/>
<proteinExistence type="predicted"/>
<feature type="transmembrane region" description="Helical" evidence="1">
    <location>
        <begin position="12"/>
        <end position="31"/>
    </location>
</feature>
<name>A0A0E9WNS1_ANGAN</name>
<keyword evidence="1" id="KW-0472">Membrane</keyword>
<dbReference type="EMBL" id="GBXM01016518">
    <property type="protein sequence ID" value="JAH92059.1"/>
    <property type="molecule type" value="Transcribed_RNA"/>
</dbReference>
<reference evidence="2" key="1">
    <citation type="submission" date="2014-11" db="EMBL/GenBank/DDBJ databases">
        <authorList>
            <person name="Amaro Gonzalez C."/>
        </authorList>
    </citation>
    <scope>NUCLEOTIDE SEQUENCE</scope>
</reference>
<sequence>MSYTLWLHITWSHYMFCIKVHILFLVLYPFLNGWSFHFAYLSGYLGQMVIGNVSFFFFV</sequence>
<organism evidence="2">
    <name type="scientific">Anguilla anguilla</name>
    <name type="common">European freshwater eel</name>
    <name type="synonym">Muraena anguilla</name>
    <dbReference type="NCBI Taxonomy" id="7936"/>
    <lineage>
        <taxon>Eukaryota</taxon>
        <taxon>Metazoa</taxon>
        <taxon>Chordata</taxon>
        <taxon>Craniata</taxon>
        <taxon>Vertebrata</taxon>
        <taxon>Euteleostomi</taxon>
        <taxon>Actinopterygii</taxon>
        <taxon>Neopterygii</taxon>
        <taxon>Teleostei</taxon>
        <taxon>Anguilliformes</taxon>
        <taxon>Anguillidae</taxon>
        <taxon>Anguilla</taxon>
    </lineage>
</organism>
<protein>
    <submittedName>
        <fullName evidence="2">Uncharacterized protein</fullName>
    </submittedName>
</protein>
<reference evidence="2" key="2">
    <citation type="journal article" date="2015" name="Fish Shellfish Immunol.">
        <title>Early steps in the European eel (Anguilla anguilla)-Vibrio vulnificus interaction in the gills: Role of the RtxA13 toxin.</title>
        <authorList>
            <person name="Callol A."/>
            <person name="Pajuelo D."/>
            <person name="Ebbesson L."/>
            <person name="Teles M."/>
            <person name="MacKenzie S."/>
            <person name="Amaro C."/>
        </authorList>
    </citation>
    <scope>NUCLEOTIDE SEQUENCE</scope>
</reference>
<evidence type="ECO:0000256" key="1">
    <source>
        <dbReference type="SAM" id="Phobius"/>
    </source>
</evidence>
<keyword evidence="1" id="KW-0812">Transmembrane</keyword>
<keyword evidence="1" id="KW-1133">Transmembrane helix</keyword>
<evidence type="ECO:0000313" key="2">
    <source>
        <dbReference type="EMBL" id="JAH92059.1"/>
    </source>
</evidence>
<accession>A0A0E9WNS1</accession>
<feature type="transmembrane region" description="Helical" evidence="1">
    <location>
        <begin position="38"/>
        <end position="58"/>
    </location>
</feature>